<dbReference type="EMBL" id="AP009180">
    <property type="protein sequence ID" value="BAF35148.1"/>
    <property type="molecule type" value="Genomic_DNA"/>
</dbReference>
<evidence type="ECO:0000313" key="1">
    <source>
        <dbReference type="EMBL" id="BAF35148.1"/>
    </source>
</evidence>
<dbReference type="STRING" id="387662.CRP_117"/>
<sequence length="106" mass="13137">MMIYKIYLLKVNYYLFKYNIFLKELFSNNINSLENVILNFKNIFFLKINFFFCPFYGVKIKSYFNKNNKFIFNKNKKKNKLLKKYKISYKDLVYIFNFSIKITFSN</sequence>
<name>Q05FM3_CARRP</name>
<dbReference type="KEGG" id="crp:CRP_117"/>
<dbReference type="AlphaFoldDB" id="Q05FM3"/>
<protein>
    <submittedName>
        <fullName evidence="1">Uncharacterized protein</fullName>
    </submittedName>
</protein>
<dbReference type="Proteomes" id="UP000000777">
    <property type="component" value="Chromosome"/>
</dbReference>
<reference evidence="1 2" key="1">
    <citation type="journal article" date="2006" name="Science">
        <title>The 160-kilobase genome of the bacterial endosymbiont Carsonella.</title>
        <authorList>
            <person name="Nakabachi A."/>
            <person name="Yamashita A."/>
            <person name="Toh H."/>
            <person name="Ishikawa H."/>
            <person name="Dunbar H."/>
            <person name="Moran N."/>
            <person name="Hattori M."/>
        </authorList>
    </citation>
    <scope>NUCLEOTIDE SEQUENCE [LARGE SCALE GENOMIC DNA]</scope>
    <source>
        <strain evidence="1 2">PV</strain>
    </source>
</reference>
<gene>
    <name evidence="1" type="ordered locus">CRP_117</name>
</gene>
<organism evidence="1 2">
    <name type="scientific">Carsonella ruddii (strain PV)</name>
    <dbReference type="NCBI Taxonomy" id="387662"/>
    <lineage>
        <taxon>Bacteria</taxon>
        <taxon>Pseudomonadati</taxon>
        <taxon>Pseudomonadota</taxon>
        <taxon>Gammaproteobacteria</taxon>
        <taxon>Oceanospirillales</taxon>
        <taxon>Halomonadaceae</taxon>
        <taxon>Zymobacter group</taxon>
        <taxon>Candidatus Carsonella</taxon>
    </lineage>
</organism>
<evidence type="ECO:0000313" key="2">
    <source>
        <dbReference type="Proteomes" id="UP000000777"/>
    </source>
</evidence>
<proteinExistence type="predicted"/>
<accession>Q05FM3</accession>
<dbReference type="HOGENOM" id="CLU_2192186_0_0_6"/>